<organism evidence="3 4">
    <name type="scientific">Phormidesmis priestleyi Ana</name>
    <dbReference type="NCBI Taxonomy" id="1666911"/>
    <lineage>
        <taxon>Bacteria</taxon>
        <taxon>Bacillati</taxon>
        <taxon>Cyanobacteriota</taxon>
        <taxon>Cyanophyceae</taxon>
        <taxon>Leptolyngbyales</taxon>
        <taxon>Leptolyngbyaceae</taxon>
        <taxon>Phormidesmis</taxon>
    </lineage>
</organism>
<evidence type="ECO:0000313" key="4">
    <source>
        <dbReference type="Proteomes" id="UP000050465"/>
    </source>
</evidence>
<dbReference type="GO" id="GO:0009244">
    <property type="term" value="P:lipopolysaccharide core region biosynthetic process"/>
    <property type="evidence" value="ECO:0007669"/>
    <property type="project" value="TreeGrafter"/>
</dbReference>
<dbReference type="GO" id="GO:0008713">
    <property type="term" value="F:ADP-heptose-lipopolysaccharide heptosyltransferase activity"/>
    <property type="evidence" value="ECO:0007669"/>
    <property type="project" value="TreeGrafter"/>
</dbReference>
<protein>
    <submittedName>
        <fullName evidence="3">ADP-heptose:LPS heptosyltransferase</fullName>
    </submittedName>
</protein>
<evidence type="ECO:0000256" key="2">
    <source>
        <dbReference type="ARBA" id="ARBA00022679"/>
    </source>
</evidence>
<evidence type="ECO:0000313" key="3">
    <source>
        <dbReference type="EMBL" id="KPQ36276.1"/>
    </source>
</evidence>
<dbReference type="InterPro" id="IPR051199">
    <property type="entry name" value="LPS_LOS_Heptosyltrfase"/>
</dbReference>
<reference evidence="3 4" key="1">
    <citation type="submission" date="2015-09" db="EMBL/GenBank/DDBJ databases">
        <title>Identification and resolution of microdiversity through metagenomic sequencing of parallel consortia.</title>
        <authorList>
            <person name="Nelson W.C."/>
            <person name="Romine M.F."/>
            <person name="Lindemann S.R."/>
        </authorList>
    </citation>
    <scope>NUCLEOTIDE SEQUENCE [LARGE SCALE GENOMIC DNA]</scope>
    <source>
        <strain evidence="3">Ana</strain>
    </source>
</reference>
<dbReference type="Gene3D" id="3.40.50.2000">
    <property type="entry name" value="Glycogen Phosphorylase B"/>
    <property type="match status" value="2"/>
</dbReference>
<sequence>MRILALVPGGISDQLLFFPVLEDIKKVYSKAEIAVVAEPKAVAAYRVSKIVDTVLPFAFSGTTSPSDWANLLGLIRDREYEVAISSNTKWGTGLLLWLSGVPTRITYDTTRTPWFYTALVPDKSQAGKPQYQAERYHDLLSAININTPTALPTINVPEGDIAWANALRDRLQLKNGYVLMYPGPATGIGDRAASYPTPSWQALIKDFRAKQPNLPVVVLQTNDSAEQVNQLKQADSELVVATATNLGQTAAFIAGADLAISPDSHIMQLAVALKVFTLALFGSNQPEEMLPPTEGEETRFLGISSPTGKITDIEPQTVLQKVWGG</sequence>
<dbReference type="SUPFAM" id="SSF53756">
    <property type="entry name" value="UDP-Glycosyltransferase/glycogen phosphorylase"/>
    <property type="match status" value="1"/>
</dbReference>
<dbReference type="GO" id="GO:0005829">
    <property type="term" value="C:cytosol"/>
    <property type="evidence" value="ECO:0007669"/>
    <property type="project" value="TreeGrafter"/>
</dbReference>
<comment type="caution">
    <text evidence="3">The sequence shown here is derived from an EMBL/GenBank/DDBJ whole genome shotgun (WGS) entry which is preliminary data.</text>
</comment>
<dbReference type="AlphaFoldDB" id="A0A0P7Z006"/>
<dbReference type="PANTHER" id="PTHR30160:SF7">
    <property type="entry name" value="ADP-HEPTOSE--LPS HEPTOSYLTRANSFERASE 2"/>
    <property type="match status" value="1"/>
</dbReference>
<dbReference type="Proteomes" id="UP000050465">
    <property type="component" value="Unassembled WGS sequence"/>
</dbReference>
<keyword evidence="2 3" id="KW-0808">Transferase</keyword>
<dbReference type="EMBL" id="LJZR01000007">
    <property type="protein sequence ID" value="KPQ36276.1"/>
    <property type="molecule type" value="Genomic_DNA"/>
</dbReference>
<accession>A0A0P7Z006</accession>
<dbReference type="Pfam" id="PF01075">
    <property type="entry name" value="Glyco_transf_9"/>
    <property type="match status" value="1"/>
</dbReference>
<dbReference type="InterPro" id="IPR002201">
    <property type="entry name" value="Glyco_trans_9"/>
</dbReference>
<dbReference type="STRING" id="1666911.HLUCCA11_07010"/>
<dbReference type="PANTHER" id="PTHR30160">
    <property type="entry name" value="TETRAACYLDISACCHARIDE 4'-KINASE-RELATED"/>
    <property type="match status" value="1"/>
</dbReference>
<keyword evidence="1" id="KW-0328">Glycosyltransferase</keyword>
<gene>
    <name evidence="3" type="ORF">HLUCCA11_07010</name>
</gene>
<evidence type="ECO:0000256" key="1">
    <source>
        <dbReference type="ARBA" id="ARBA00022676"/>
    </source>
</evidence>
<dbReference type="CDD" id="cd03789">
    <property type="entry name" value="GT9_LPS_heptosyltransferase"/>
    <property type="match status" value="1"/>
</dbReference>
<proteinExistence type="predicted"/>
<name>A0A0P7Z006_9CYAN</name>